<keyword evidence="1" id="KW-1133">Transmembrane helix</keyword>
<evidence type="ECO:0008006" key="4">
    <source>
        <dbReference type="Google" id="ProtNLM"/>
    </source>
</evidence>
<keyword evidence="3" id="KW-1185">Reference proteome</keyword>
<organism evidence="2 3">
    <name type="scientific">Micromonospora rubida</name>
    <dbReference type="NCBI Taxonomy" id="2697657"/>
    <lineage>
        <taxon>Bacteria</taxon>
        <taxon>Bacillati</taxon>
        <taxon>Actinomycetota</taxon>
        <taxon>Actinomycetes</taxon>
        <taxon>Micromonosporales</taxon>
        <taxon>Micromonosporaceae</taxon>
        <taxon>Micromonospora</taxon>
    </lineage>
</organism>
<dbReference type="EMBL" id="JBIRPU010000030">
    <property type="protein sequence ID" value="MFI0796611.1"/>
    <property type="molecule type" value="Genomic_DNA"/>
</dbReference>
<keyword evidence="1" id="KW-0472">Membrane</keyword>
<evidence type="ECO:0000313" key="2">
    <source>
        <dbReference type="EMBL" id="MFI0796611.1"/>
    </source>
</evidence>
<evidence type="ECO:0000313" key="3">
    <source>
        <dbReference type="Proteomes" id="UP001611075"/>
    </source>
</evidence>
<dbReference type="Proteomes" id="UP001611075">
    <property type="component" value="Unassembled WGS sequence"/>
</dbReference>
<gene>
    <name evidence="2" type="ORF">ACH4OY_28585</name>
</gene>
<keyword evidence="1" id="KW-0812">Transmembrane</keyword>
<name>A0ABW7SSE8_9ACTN</name>
<accession>A0ABW7SSE8</accession>
<proteinExistence type="predicted"/>
<protein>
    <recommendedName>
        <fullName evidence="4">DUF4190 domain-containing protein</fullName>
    </recommendedName>
</protein>
<reference evidence="2 3" key="1">
    <citation type="submission" date="2024-10" db="EMBL/GenBank/DDBJ databases">
        <title>The Natural Products Discovery Center: Release of the First 8490 Sequenced Strains for Exploring Actinobacteria Biosynthetic Diversity.</title>
        <authorList>
            <person name="Kalkreuter E."/>
            <person name="Kautsar S.A."/>
            <person name="Yang D."/>
            <person name="Bader C.D."/>
            <person name="Teijaro C.N."/>
            <person name="Fluegel L."/>
            <person name="Davis C.M."/>
            <person name="Simpson J.R."/>
            <person name="Lauterbach L."/>
            <person name="Steele A.D."/>
            <person name="Gui C."/>
            <person name="Meng S."/>
            <person name="Li G."/>
            <person name="Viehrig K."/>
            <person name="Ye F."/>
            <person name="Su P."/>
            <person name="Kiefer A.F."/>
            <person name="Nichols A."/>
            <person name="Cepeda A.J."/>
            <person name="Yan W."/>
            <person name="Fan B."/>
            <person name="Jiang Y."/>
            <person name="Adhikari A."/>
            <person name="Zheng C.-J."/>
            <person name="Schuster L."/>
            <person name="Cowan T.M."/>
            <person name="Smanski M.J."/>
            <person name="Chevrette M.G."/>
            <person name="De Carvalho L.P.S."/>
            <person name="Shen B."/>
        </authorList>
    </citation>
    <scope>NUCLEOTIDE SEQUENCE [LARGE SCALE GENOMIC DNA]</scope>
    <source>
        <strain evidence="2 3">NPDC021253</strain>
    </source>
</reference>
<dbReference type="RefSeq" id="WP_396684899.1">
    <property type="nucleotide sequence ID" value="NZ_JBIRPU010000030.1"/>
</dbReference>
<feature type="transmembrane region" description="Helical" evidence="1">
    <location>
        <begin position="63"/>
        <end position="87"/>
    </location>
</feature>
<comment type="caution">
    <text evidence="2">The sequence shown here is derived from an EMBL/GenBank/DDBJ whole genome shotgun (WGS) entry which is preliminary data.</text>
</comment>
<feature type="transmembrane region" description="Helical" evidence="1">
    <location>
        <begin position="99"/>
        <end position="121"/>
    </location>
</feature>
<sequence>MVLHQLAAVLTVRAPGVVALLAPTPTPTAEPSSGGGFDFSRISPDPAAVPRSDLFYKLANASLFLGVISAVAGLAAGAIAFGIGPIFGAHIISDRGKSMMWKAGLVAIVVGSATSIIAFLLSEI</sequence>
<evidence type="ECO:0000256" key="1">
    <source>
        <dbReference type="SAM" id="Phobius"/>
    </source>
</evidence>